<name>A0ABX1W0X3_9SPHI</name>
<evidence type="ECO:0000259" key="2">
    <source>
        <dbReference type="Pfam" id="PF19762"/>
    </source>
</evidence>
<sequence length="114" mass="12804">MQEVTRDAIVSITLFAAVFGMVYVFLITRHRERMSMLERNLTVPPFPITNFNNLTLKTGMLLVGLAIGFLIIFILQECGVYSDLISVSMVCLFGGLSLIASYLIVQKKKDQQIN</sequence>
<comment type="caution">
    <text evidence="3">The sequence shown here is derived from an EMBL/GenBank/DDBJ whole genome shotgun (WGS) entry which is preliminary data.</text>
</comment>
<keyword evidence="1" id="KW-0472">Membrane</keyword>
<dbReference type="EMBL" id="JABFCR010000007">
    <property type="protein sequence ID" value="NNU33306.1"/>
    <property type="molecule type" value="Genomic_DNA"/>
</dbReference>
<reference evidence="3 4" key="1">
    <citation type="submission" date="2020-05" db="EMBL/GenBank/DDBJ databases">
        <authorList>
            <person name="Khan S.A."/>
            <person name="Jeon C.O."/>
            <person name="Chun B.H."/>
        </authorList>
    </citation>
    <scope>NUCLEOTIDE SEQUENCE [LARGE SCALE GENOMIC DNA]</scope>
    <source>
        <strain evidence="3 4">S1162</strain>
    </source>
</reference>
<keyword evidence="4" id="KW-1185">Reference proteome</keyword>
<feature type="domain" description="DUF6249" evidence="2">
    <location>
        <begin position="9"/>
        <end position="105"/>
    </location>
</feature>
<dbReference type="Proteomes" id="UP000566071">
    <property type="component" value="Unassembled WGS sequence"/>
</dbReference>
<keyword evidence="1" id="KW-0812">Transmembrane</keyword>
<keyword evidence="1" id="KW-1133">Transmembrane helix</keyword>
<evidence type="ECO:0000256" key="1">
    <source>
        <dbReference type="SAM" id="Phobius"/>
    </source>
</evidence>
<evidence type="ECO:0000313" key="3">
    <source>
        <dbReference type="EMBL" id="NNU33306.1"/>
    </source>
</evidence>
<evidence type="ECO:0000313" key="4">
    <source>
        <dbReference type="Proteomes" id="UP000566071"/>
    </source>
</evidence>
<accession>A0ABX1W0X3</accession>
<feature type="transmembrane region" description="Helical" evidence="1">
    <location>
        <begin position="81"/>
        <end position="105"/>
    </location>
</feature>
<dbReference type="Pfam" id="PF19762">
    <property type="entry name" value="DUF6249"/>
    <property type="match status" value="1"/>
</dbReference>
<gene>
    <name evidence="3" type="ORF">HK413_02400</name>
</gene>
<dbReference type="InterPro" id="IPR046216">
    <property type="entry name" value="DUF6249"/>
</dbReference>
<dbReference type="RefSeq" id="WP_175269003.1">
    <property type="nucleotide sequence ID" value="NZ_JABFCR010000007.1"/>
</dbReference>
<proteinExistence type="predicted"/>
<protein>
    <recommendedName>
        <fullName evidence="2">DUF6249 domain-containing protein</fullName>
    </recommendedName>
</protein>
<organism evidence="3 4">
    <name type="scientific">Mucilaginibacter humi</name>
    <dbReference type="NCBI Taxonomy" id="2732510"/>
    <lineage>
        <taxon>Bacteria</taxon>
        <taxon>Pseudomonadati</taxon>
        <taxon>Bacteroidota</taxon>
        <taxon>Sphingobacteriia</taxon>
        <taxon>Sphingobacteriales</taxon>
        <taxon>Sphingobacteriaceae</taxon>
        <taxon>Mucilaginibacter</taxon>
    </lineage>
</organism>
<feature type="transmembrane region" description="Helical" evidence="1">
    <location>
        <begin position="6"/>
        <end position="26"/>
    </location>
</feature>
<feature type="transmembrane region" description="Helical" evidence="1">
    <location>
        <begin position="54"/>
        <end position="75"/>
    </location>
</feature>